<feature type="signal peptide" evidence="2">
    <location>
        <begin position="1"/>
        <end position="27"/>
    </location>
</feature>
<sequence>MRAPLLAASSFTAALSLVALGAPGAGAAGPATVVTGRFAPAGAGAAVTFAPDLVPFGAQVQLVAGQLGGRTEVRLTVQGLAPWHSFPVHAHTGACGAAPTDSGPHYQDQVDPVQPSTDPAYANDRNELHLLLSTDGTGHAEARAELDWTFRPGEARSVVLHAGADAGGHPASERVACVDVPF</sequence>
<dbReference type="InterPro" id="IPR036423">
    <property type="entry name" value="SOD-like_Cu/Zn_dom_sf"/>
</dbReference>
<gene>
    <name evidence="3" type="ORF">C7C46_20120</name>
</gene>
<reference evidence="3 4" key="1">
    <citation type="submission" date="2018-03" db="EMBL/GenBank/DDBJ databases">
        <title>Bioinformatic expansion and discovery of thiopeptide antibiotics.</title>
        <authorList>
            <person name="Schwalen C.J."/>
            <person name="Hudson G.A."/>
            <person name="Mitchell D.A."/>
        </authorList>
    </citation>
    <scope>NUCLEOTIDE SEQUENCE [LARGE SCALE GENOMIC DNA]</scope>
    <source>
        <strain evidence="3 4">ATCC 21389</strain>
    </source>
</reference>
<proteinExistence type="inferred from homology"/>
<comment type="caution">
    <text evidence="3">The sequence shown here is derived from an EMBL/GenBank/DDBJ whole genome shotgun (WGS) entry which is preliminary data.</text>
</comment>
<accession>A0A2V4MZP0</accession>
<dbReference type="SUPFAM" id="SSF49329">
    <property type="entry name" value="Cu,Zn superoxide dismutase-like"/>
    <property type="match status" value="1"/>
</dbReference>
<evidence type="ECO:0000313" key="3">
    <source>
        <dbReference type="EMBL" id="PYC77046.1"/>
    </source>
</evidence>
<evidence type="ECO:0000256" key="2">
    <source>
        <dbReference type="SAM" id="SignalP"/>
    </source>
</evidence>
<dbReference type="GO" id="GO:0006801">
    <property type="term" value="P:superoxide metabolic process"/>
    <property type="evidence" value="ECO:0007669"/>
    <property type="project" value="InterPro"/>
</dbReference>
<dbReference type="RefSeq" id="WP_110671271.1">
    <property type="nucleotide sequence ID" value="NZ_PYBW01000074.1"/>
</dbReference>
<keyword evidence="2" id="KW-0732">Signal</keyword>
<comment type="similarity">
    <text evidence="1">Belongs to the Cu-Zn superoxide dismutase family.</text>
</comment>
<organism evidence="3 4">
    <name type="scientific">Streptomyces tateyamensis</name>
    <dbReference type="NCBI Taxonomy" id="565073"/>
    <lineage>
        <taxon>Bacteria</taxon>
        <taxon>Bacillati</taxon>
        <taxon>Actinomycetota</taxon>
        <taxon>Actinomycetes</taxon>
        <taxon>Kitasatosporales</taxon>
        <taxon>Streptomycetaceae</taxon>
        <taxon>Streptomyces</taxon>
    </lineage>
</organism>
<keyword evidence="4" id="KW-1185">Reference proteome</keyword>
<dbReference type="Gene3D" id="2.60.40.200">
    <property type="entry name" value="Superoxide dismutase, copper/zinc binding domain"/>
    <property type="match status" value="1"/>
</dbReference>
<dbReference type="Proteomes" id="UP000248039">
    <property type="component" value="Unassembled WGS sequence"/>
</dbReference>
<protein>
    <submittedName>
        <fullName evidence="3">Superoxide dismutase</fullName>
    </submittedName>
</protein>
<dbReference type="EMBL" id="PYBW01000074">
    <property type="protein sequence ID" value="PYC77046.1"/>
    <property type="molecule type" value="Genomic_DNA"/>
</dbReference>
<evidence type="ECO:0000313" key="4">
    <source>
        <dbReference type="Proteomes" id="UP000248039"/>
    </source>
</evidence>
<name>A0A2V4MZP0_9ACTN</name>
<dbReference type="GO" id="GO:0046872">
    <property type="term" value="F:metal ion binding"/>
    <property type="evidence" value="ECO:0007669"/>
    <property type="project" value="InterPro"/>
</dbReference>
<feature type="chain" id="PRO_5016174938" evidence="2">
    <location>
        <begin position="28"/>
        <end position="182"/>
    </location>
</feature>
<evidence type="ECO:0000256" key="1">
    <source>
        <dbReference type="ARBA" id="ARBA00010457"/>
    </source>
</evidence>
<dbReference type="AlphaFoldDB" id="A0A2V4MZP0"/>